<name>A0A397SHG1_9GLOM</name>
<feature type="DNA-binding region" description="HMG box" evidence="1">
    <location>
        <begin position="4"/>
        <end position="83"/>
    </location>
</feature>
<dbReference type="Gene3D" id="1.10.30.10">
    <property type="entry name" value="High mobility group box domain"/>
    <property type="match status" value="1"/>
</dbReference>
<evidence type="ECO:0000256" key="1">
    <source>
        <dbReference type="PROSITE-ProRule" id="PRU00267"/>
    </source>
</evidence>
<evidence type="ECO:0000259" key="2">
    <source>
        <dbReference type="PROSITE" id="PS50118"/>
    </source>
</evidence>
<protein>
    <recommendedName>
        <fullName evidence="2">HMG box domain-containing protein</fullName>
    </recommendedName>
</protein>
<dbReference type="InterPro" id="IPR009071">
    <property type="entry name" value="HMG_box_dom"/>
</dbReference>
<dbReference type="EMBL" id="QKYT01000414">
    <property type="protein sequence ID" value="RIA85613.1"/>
    <property type="molecule type" value="Genomic_DNA"/>
</dbReference>
<feature type="domain" description="HMG box" evidence="2">
    <location>
        <begin position="4"/>
        <end position="83"/>
    </location>
</feature>
<accession>A0A397SHG1</accession>
<dbReference type="GO" id="GO:0003677">
    <property type="term" value="F:DNA binding"/>
    <property type="evidence" value="ECO:0007669"/>
    <property type="project" value="UniProtKB-UniRule"/>
</dbReference>
<reference evidence="3 4" key="1">
    <citation type="submission" date="2018-06" db="EMBL/GenBank/DDBJ databases">
        <title>Comparative genomics reveals the genomic features of Rhizophagus irregularis, R. cerebriforme, R. diaphanum and Gigaspora rosea, and their symbiotic lifestyle signature.</title>
        <authorList>
            <person name="Morin E."/>
            <person name="San Clemente H."/>
            <person name="Chen E.C.H."/>
            <person name="De La Providencia I."/>
            <person name="Hainaut M."/>
            <person name="Kuo A."/>
            <person name="Kohler A."/>
            <person name="Murat C."/>
            <person name="Tang N."/>
            <person name="Roy S."/>
            <person name="Loubradou J."/>
            <person name="Henrissat B."/>
            <person name="Grigoriev I.V."/>
            <person name="Corradi N."/>
            <person name="Roux C."/>
            <person name="Martin F.M."/>
        </authorList>
    </citation>
    <scope>NUCLEOTIDE SEQUENCE [LARGE SCALE GENOMIC DNA]</scope>
    <source>
        <strain evidence="3 4">DAOM 227022</strain>
    </source>
</reference>
<gene>
    <name evidence="3" type="ORF">C1645_663839</name>
</gene>
<dbReference type="Proteomes" id="UP000265703">
    <property type="component" value="Unassembled WGS sequence"/>
</dbReference>
<feature type="non-terminal residue" evidence="3">
    <location>
        <position position="90"/>
    </location>
</feature>
<proteinExistence type="predicted"/>
<comment type="caution">
    <text evidence="3">The sequence shown here is derived from an EMBL/GenBank/DDBJ whole genome shotgun (WGS) entry which is preliminary data.</text>
</comment>
<dbReference type="SUPFAM" id="SSF47095">
    <property type="entry name" value="HMG-box"/>
    <property type="match status" value="1"/>
</dbReference>
<evidence type="ECO:0000313" key="3">
    <source>
        <dbReference type="EMBL" id="RIA85613.1"/>
    </source>
</evidence>
<keyword evidence="1" id="KW-0238">DNA-binding</keyword>
<dbReference type="PROSITE" id="PS50118">
    <property type="entry name" value="HMG_BOX_2"/>
    <property type="match status" value="1"/>
</dbReference>
<keyword evidence="1" id="KW-0539">Nucleus</keyword>
<dbReference type="GO" id="GO:0005634">
    <property type="term" value="C:nucleus"/>
    <property type="evidence" value="ECO:0007669"/>
    <property type="project" value="UniProtKB-UniRule"/>
</dbReference>
<keyword evidence="4" id="KW-1185">Reference proteome</keyword>
<dbReference type="SMART" id="SM00398">
    <property type="entry name" value="HMG"/>
    <property type="match status" value="1"/>
</dbReference>
<sequence length="90" mass="10678">DGKIPRPPNSFFLFRPVVRDYASHKKMSYNYEGERIILTSNQNYLGKVASVLWNRLSKPHKDKFKELSEEIKKKHLLENPGYRYSPKKPK</sequence>
<dbReference type="OrthoDB" id="2346615at2759"/>
<organism evidence="3 4">
    <name type="scientific">Glomus cerebriforme</name>
    <dbReference type="NCBI Taxonomy" id="658196"/>
    <lineage>
        <taxon>Eukaryota</taxon>
        <taxon>Fungi</taxon>
        <taxon>Fungi incertae sedis</taxon>
        <taxon>Mucoromycota</taxon>
        <taxon>Glomeromycotina</taxon>
        <taxon>Glomeromycetes</taxon>
        <taxon>Glomerales</taxon>
        <taxon>Glomeraceae</taxon>
        <taxon>Glomus</taxon>
    </lineage>
</organism>
<feature type="non-terminal residue" evidence="3">
    <location>
        <position position="1"/>
    </location>
</feature>
<dbReference type="InterPro" id="IPR036910">
    <property type="entry name" value="HMG_box_dom_sf"/>
</dbReference>
<evidence type="ECO:0000313" key="4">
    <source>
        <dbReference type="Proteomes" id="UP000265703"/>
    </source>
</evidence>
<dbReference type="AlphaFoldDB" id="A0A397SHG1"/>